<keyword evidence="4 6" id="KW-1133">Transmembrane helix</keyword>
<dbReference type="AlphaFoldDB" id="A0AAV6W890"/>
<keyword evidence="2 6" id="KW-0812">Transmembrane</keyword>
<evidence type="ECO:0000256" key="5">
    <source>
        <dbReference type="ARBA" id="ARBA00023136"/>
    </source>
</evidence>
<keyword evidence="9" id="KW-1185">Reference proteome</keyword>
<comment type="subcellular location">
    <subcellularLocation>
        <location evidence="1">Membrane</location>
    </subcellularLocation>
</comment>
<evidence type="ECO:0000313" key="9">
    <source>
        <dbReference type="Proteomes" id="UP000826271"/>
    </source>
</evidence>
<name>A0AAV6W890_9LAMI</name>
<gene>
    <name evidence="8" type="ORF">BUALT_Bualt17G0072000</name>
</gene>
<accession>A0AAV6W890</accession>
<keyword evidence="3" id="KW-0029">Amino-acid transport</keyword>
<sequence length="88" mass="9804">MDTEEIGSDHSSTEEQQHGIVISTATVTLLVPFFGYVMSFIGAFLCISASIVIPSLYYLKINKASFRRLDIEQSIHSHNDTKGLLLEQ</sequence>
<evidence type="ECO:0000256" key="1">
    <source>
        <dbReference type="ARBA" id="ARBA00004370"/>
    </source>
</evidence>
<dbReference type="GO" id="GO:0016020">
    <property type="term" value="C:membrane"/>
    <property type="evidence" value="ECO:0007669"/>
    <property type="project" value="UniProtKB-SubCell"/>
</dbReference>
<dbReference type="GO" id="GO:0006865">
    <property type="term" value="P:amino acid transport"/>
    <property type="evidence" value="ECO:0007669"/>
    <property type="project" value="UniProtKB-KW"/>
</dbReference>
<proteinExistence type="predicted"/>
<dbReference type="InterPro" id="IPR013057">
    <property type="entry name" value="AA_transpt_TM"/>
</dbReference>
<evidence type="ECO:0000313" key="8">
    <source>
        <dbReference type="EMBL" id="KAG8366363.1"/>
    </source>
</evidence>
<evidence type="ECO:0000256" key="3">
    <source>
        <dbReference type="ARBA" id="ARBA00022970"/>
    </source>
</evidence>
<comment type="caution">
    <text evidence="8">The sequence shown here is derived from an EMBL/GenBank/DDBJ whole genome shotgun (WGS) entry which is preliminary data.</text>
</comment>
<feature type="transmembrane region" description="Helical" evidence="6">
    <location>
        <begin position="33"/>
        <end position="59"/>
    </location>
</feature>
<reference evidence="8" key="1">
    <citation type="submission" date="2019-10" db="EMBL/GenBank/DDBJ databases">
        <authorList>
            <person name="Zhang R."/>
            <person name="Pan Y."/>
            <person name="Wang J."/>
            <person name="Ma R."/>
            <person name="Yu S."/>
        </authorList>
    </citation>
    <scope>NUCLEOTIDE SEQUENCE</scope>
    <source>
        <strain evidence="8">LA-IB0</strain>
        <tissue evidence="8">Leaf</tissue>
    </source>
</reference>
<feature type="domain" description="Amino acid transporter transmembrane" evidence="7">
    <location>
        <begin position="19"/>
        <end position="66"/>
    </location>
</feature>
<evidence type="ECO:0000256" key="6">
    <source>
        <dbReference type="SAM" id="Phobius"/>
    </source>
</evidence>
<dbReference type="Proteomes" id="UP000826271">
    <property type="component" value="Unassembled WGS sequence"/>
</dbReference>
<dbReference type="Pfam" id="PF01490">
    <property type="entry name" value="Aa_trans"/>
    <property type="match status" value="1"/>
</dbReference>
<keyword evidence="3" id="KW-0813">Transport</keyword>
<protein>
    <recommendedName>
        <fullName evidence="7">Amino acid transporter transmembrane domain-containing protein</fullName>
    </recommendedName>
</protein>
<evidence type="ECO:0000259" key="7">
    <source>
        <dbReference type="Pfam" id="PF01490"/>
    </source>
</evidence>
<organism evidence="8 9">
    <name type="scientific">Buddleja alternifolia</name>
    <dbReference type="NCBI Taxonomy" id="168488"/>
    <lineage>
        <taxon>Eukaryota</taxon>
        <taxon>Viridiplantae</taxon>
        <taxon>Streptophyta</taxon>
        <taxon>Embryophyta</taxon>
        <taxon>Tracheophyta</taxon>
        <taxon>Spermatophyta</taxon>
        <taxon>Magnoliopsida</taxon>
        <taxon>eudicotyledons</taxon>
        <taxon>Gunneridae</taxon>
        <taxon>Pentapetalae</taxon>
        <taxon>asterids</taxon>
        <taxon>lamiids</taxon>
        <taxon>Lamiales</taxon>
        <taxon>Scrophulariaceae</taxon>
        <taxon>Buddlejeae</taxon>
        <taxon>Buddleja</taxon>
    </lineage>
</organism>
<evidence type="ECO:0000256" key="2">
    <source>
        <dbReference type="ARBA" id="ARBA00022692"/>
    </source>
</evidence>
<keyword evidence="5 6" id="KW-0472">Membrane</keyword>
<dbReference type="EMBL" id="WHWC01000017">
    <property type="protein sequence ID" value="KAG8366363.1"/>
    <property type="molecule type" value="Genomic_DNA"/>
</dbReference>
<evidence type="ECO:0000256" key="4">
    <source>
        <dbReference type="ARBA" id="ARBA00022989"/>
    </source>
</evidence>